<feature type="region of interest" description="Disordered" evidence="1">
    <location>
        <begin position="1"/>
        <end position="25"/>
    </location>
</feature>
<dbReference type="EMBL" id="LBWQ01000008">
    <property type="protein sequence ID" value="KKR13906.1"/>
    <property type="molecule type" value="Genomic_DNA"/>
</dbReference>
<proteinExistence type="predicted"/>
<protein>
    <submittedName>
        <fullName evidence="2">Uncharacterized protein</fullName>
    </submittedName>
</protein>
<comment type="caution">
    <text evidence="2">The sequence shown here is derived from an EMBL/GenBank/DDBJ whole genome shotgun (WGS) entry which is preliminary data.</text>
</comment>
<evidence type="ECO:0000313" key="2">
    <source>
        <dbReference type="EMBL" id="KKR13906.1"/>
    </source>
</evidence>
<name>A0A0G0NM62_9BACT</name>
<evidence type="ECO:0000256" key="1">
    <source>
        <dbReference type="SAM" id="MobiDB-lite"/>
    </source>
</evidence>
<evidence type="ECO:0000313" key="3">
    <source>
        <dbReference type="Proteomes" id="UP000034690"/>
    </source>
</evidence>
<reference evidence="2 3" key="1">
    <citation type="journal article" date="2015" name="Nature">
        <title>rRNA introns, odd ribosomes, and small enigmatic genomes across a large radiation of phyla.</title>
        <authorList>
            <person name="Brown C.T."/>
            <person name="Hug L.A."/>
            <person name="Thomas B.C."/>
            <person name="Sharon I."/>
            <person name="Castelle C.J."/>
            <person name="Singh A."/>
            <person name="Wilkins M.J."/>
            <person name="Williams K.H."/>
            <person name="Banfield J.F."/>
        </authorList>
    </citation>
    <scope>NUCLEOTIDE SEQUENCE [LARGE SCALE GENOMIC DNA]</scope>
</reference>
<organism evidence="2 3">
    <name type="scientific">Candidatus Woesebacteria bacterium GW2011_GWA1_39_21b</name>
    <dbReference type="NCBI Taxonomy" id="1618551"/>
    <lineage>
        <taxon>Bacteria</taxon>
        <taxon>Candidatus Woeseibacteriota</taxon>
    </lineage>
</organism>
<sequence>MENADATVVNQNTVSPQPNDSVNQSNVSICPEDRLPEETKGQIQEICKNPEVEQKRRVNHQEAMRMNTYSLKNGKFSKNFPTPDFLFEYFNFLDDLEFNSSDEVRQAMVKLTIDNLKRATLQMHIEQEKGGEQDRNLSKLIRETFTMLQVLLNPNALQNLIGNQMNTQINLGTINHLNDDERQTALNIIKNALAGTDAQAGK</sequence>
<gene>
    <name evidence="2" type="ORF">UT40_C0008G0030</name>
</gene>
<accession>A0A0G0NM62</accession>
<dbReference type="AlphaFoldDB" id="A0A0G0NM62"/>
<dbReference type="Proteomes" id="UP000034690">
    <property type="component" value="Unassembled WGS sequence"/>
</dbReference>
<feature type="compositionally biased region" description="Polar residues" evidence="1">
    <location>
        <begin position="8"/>
        <end position="25"/>
    </location>
</feature>